<evidence type="ECO:0000256" key="1">
    <source>
        <dbReference type="SAM" id="SignalP"/>
    </source>
</evidence>
<evidence type="ECO:0000313" key="2">
    <source>
        <dbReference type="EMBL" id="QOV89776.1"/>
    </source>
</evidence>
<gene>
    <name evidence="2" type="ORF">IPV69_26940</name>
</gene>
<sequence length="327" mass="34631">MSPRTLLATSLVLTVATISAPAAPPTTGPATATAARRVLPARVEDWPRYAELQKAKAAAEARLAELGRAQPRPGQRTRRILTDDEERELGAIHVRMEALGVSVGGKSQPPEANLAELQRLDARRNRLLYGDPAPPPPRTHDDLRAEAEALSRVRGEQRAAAEAAREMLVLSNDLSAIRQARAEWAATSADVTAADLAAAPDRYAGKRVRLLDVTFVTKAPRVGGTPVDAQHVDESGALIPTPAKDRSMGMWLDATFLDAAGGRLPETYARAGSNIGSHVLTPGVTADVYGWVVRVPGREGAAFLCERVVPHGAWSGPPAPGFAAGAK</sequence>
<keyword evidence="1" id="KW-0732">Signal</keyword>
<accession>A0A7M2WWC8</accession>
<evidence type="ECO:0000313" key="3">
    <source>
        <dbReference type="Proteomes" id="UP000593765"/>
    </source>
</evidence>
<reference evidence="2 3" key="1">
    <citation type="submission" date="2020-10" db="EMBL/GenBank/DDBJ databases">
        <title>Wide distribution of Phycisphaera-like planctomycetes from WD2101 soil group in peatlands and genome analysis of the first cultivated representative.</title>
        <authorList>
            <person name="Dedysh S.N."/>
            <person name="Beletsky A.V."/>
            <person name="Ivanova A."/>
            <person name="Kulichevskaya I.S."/>
            <person name="Suzina N.E."/>
            <person name="Philippov D.A."/>
            <person name="Rakitin A.L."/>
            <person name="Mardanov A.V."/>
            <person name="Ravin N.V."/>
        </authorList>
    </citation>
    <scope>NUCLEOTIDE SEQUENCE [LARGE SCALE GENOMIC DNA]</scope>
    <source>
        <strain evidence="2 3">M1803</strain>
    </source>
</reference>
<dbReference type="RefSeq" id="WP_206292835.1">
    <property type="nucleotide sequence ID" value="NZ_CP063458.1"/>
</dbReference>
<name>A0A7M2WWC8_9BACT</name>
<organism evidence="2 3">
    <name type="scientific">Humisphaera borealis</name>
    <dbReference type="NCBI Taxonomy" id="2807512"/>
    <lineage>
        <taxon>Bacteria</taxon>
        <taxon>Pseudomonadati</taxon>
        <taxon>Planctomycetota</taxon>
        <taxon>Phycisphaerae</taxon>
        <taxon>Tepidisphaerales</taxon>
        <taxon>Tepidisphaeraceae</taxon>
        <taxon>Humisphaera</taxon>
    </lineage>
</organism>
<protein>
    <submittedName>
        <fullName evidence="2">Uncharacterized protein</fullName>
    </submittedName>
</protein>
<dbReference type="KEGG" id="hbs:IPV69_26940"/>
<dbReference type="Proteomes" id="UP000593765">
    <property type="component" value="Chromosome"/>
</dbReference>
<feature type="signal peptide" evidence="1">
    <location>
        <begin position="1"/>
        <end position="22"/>
    </location>
</feature>
<feature type="chain" id="PRO_5034933768" evidence="1">
    <location>
        <begin position="23"/>
        <end position="327"/>
    </location>
</feature>
<dbReference type="EMBL" id="CP063458">
    <property type="protein sequence ID" value="QOV89776.1"/>
    <property type="molecule type" value="Genomic_DNA"/>
</dbReference>
<proteinExistence type="predicted"/>
<dbReference type="AlphaFoldDB" id="A0A7M2WWC8"/>
<keyword evidence="3" id="KW-1185">Reference proteome</keyword>